<feature type="region of interest" description="Disordered" evidence="1">
    <location>
        <begin position="409"/>
        <end position="437"/>
    </location>
</feature>
<feature type="non-terminal residue" evidence="2">
    <location>
        <position position="473"/>
    </location>
</feature>
<dbReference type="EMBL" id="JH689027">
    <property type="protein sequence ID" value="EJD32383.1"/>
    <property type="molecule type" value="Genomic_DNA"/>
</dbReference>
<evidence type="ECO:0000313" key="2">
    <source>
        <dbReference type="EMBL" id="EJD32383.1"/>
    </source>
</evidence>
<evidence type="ECO:0000313" key="3">
    <source>
        <dbReference type="Proteomes" id="UP000006514"/>
    </source>
</evidence>
<name>J0WJB3_AURST</name>
<evidence type="ECO:0000256" key="1">
    <source>
        <dbReference type="SAM" id="MobiDB-lite"/>
    </source>
</evidence>
<sequence length="473" mass="55074">MAAPDWTYDLLPADWTEDSFDWRNHGYRGQAPIPLIEDIDWSKIKRNALLRVGGGSGRIVPPVEPDTVFTPMTLANTCRFGTYECAIATGSRDILFDQLRRRGDKFEPRHHNQEARGNPVGWALVPCVSMRLCTVNGQLHVYAVRLARDCWGDIKKFEKERYPDPGEQVDDPSMLHTTFVSKHPGILKEPRALLVPVAPWLRRPLQILFHTDAYLWYARVYRWGNLYKGDLQLRRREMYYHELVSNFFTELTEISALSVLGQNYSAGFYPSTLLAHLIREYCQKREFPHTEHGSSELLSVTPLAYRTDASLLNWDSYYERTKLLWAYTMGCWSNVFSCWRAHRGLCLDLLTSYYMLNWKTHHISWDMDFIRRHRGAPLVQWCIVPVKKKPWFFDVRDLDIPSTLYPRAEYSDESEDDSSSSSSEDNRRKRKGNAKSDDEGVLRLAEISDADEFLADENDIYDTIRHYPLADPQ</sequence>
<dbReference type="AlphaFoldDB" id="J0WJB3"/>
<dbReference type="Proteomes" id="UP000006514">
    <property type="component" value="Unassembled WGS sequence"/>
</dbReference>
<protein>
    <submittedName>
        <fullName evidence="2">Uncharacterized protein</fullName>
    </submittedName>
</protein>
<reference evidence="3" key="1">
    <citation type="journal article" date="2012" name="Science">
        <title>The Paleozoic origin of enzymatic lignin decomposition reconstructed from 31 fungal genomes.</title>
        <authorList>
            <person name="Floudas D."/>
            <person name="Binder M."/>
            <person name="Riley R."/>
            <person name="Barry K."/>
            <person name="Blanchette R.A."/>
            <person name="Henrissat B."/>
            <person name="Martinez A.T."/>
            <person name="Otillar R."/>
            <person name="Spatafora J.W."/>
            <person name="Yadav J.S."/>
            <person name="Aerts A."/>
            <person name="Benoit I."/>
            <person name="Boyd A."/>
            <person name="Carlson A."/>
            <person name="Copeland A."/>
            <person name="Coutinho P.M."/>
            <person name="de Vries R.P."/>
            <person name="Ferreira P."/>
            <person name="Findley K."/>
            <person name="Foster B."/>
            <person name="Gaskell J."/>
            <person name="Glotzer D."/>
            <person name="Gorecki P."/>
            <person name="Heitman J."/>
            <person name="Hesse C."/>
            <person name="Hori C."/>
            <person name="Igarashi K."/>
            <person name="Jurgens J.A."/>
            <person name="Kallen N."/>
            <person name="Kersten P."/>
            <person name="Kohler A."/>
            <person name="Kuees U."/>
            <person name="Kumar T.K.A."/>
            <person name="Kuo A."/>
            <person name="LaButti K."/>
            <person name="Larrondo L.F."/>
            <person name="Lindquist E."/>
            <person name="Ling A."/>
            <person name="Lombard V."/>
            <person name="Lucas S."/>
            <person name="Lundell T."/>
            <person name="Martin R."/>
            <person name="McLaughlin D.J."/>
            <person name="Morgenstern I."/>
            <person name="Morin E."/>
            <person name="Murat C."/>
            <person name="Nagy L.G."/>
            <person name="Nolan M."/>
            <person name="Ohm R.A."/>
            <person name="Patyshakuliyeva A."/>
            <person name="Rokas A."/>
            <person name="Ruiz-Duenas F.J."/>
            <person name="Sabat G."/>
            <person name="Salamov A."/>
            <person name="Samejima M."/>
            <person name="Schmutz J."/>
            <person name="Slot J.C."/>
            <person name="St John F."/>
            <person name="Stenlid J."/>
            <person name="Sun H."/>
            <person name="Sun S."/>
            <person name="Syed K."/>
            <person name="Tsang A."/>
            <person name="Wiebenga A."/>
            <person name="Young D."/>
            <person name="Pisabarro A."/>
            <person name="Eastwood D.C."/>
            <person name="Martin F."/>
            <person name="Cullen D."/>
            <person name="Grigoriev I.V."/>
            <person name="Hibbett D.S."/>
        </authorList>
    </citation>
    <scope>NUCLEOTIDE SEQUENCE [LARGE SCALE GENOMIC DNA]</scope>
    <source>
        <strain evidence="3">TFB10046</strain>
    </source>
</reference>
<dbReference type="InParanoid" id="J0WJB3"/>
<gene>
    <name evidence="2" type="ORF">AURDEDRAFT_178550</name>
</gene>
<organism evidence="2 3">
    <name type="scientific">Auricularia subglabra (strain TFB-10046 / SS5)</name>
    <name type="common">White-rot fungus</name>
    <name type="synonym">Auricularia delicata (strain TFB10046)</name>
    <dbReference type="NCBI Taxonomy" id="717982"/>
    <lineage>
        <taxon>Eukaryota</taxon>
        <taxon>Fungi</taxon>
        <taxon>Dikarya</taxon>
        <taxon>Basidiomycota</taxon>
        <taxon>Agaricomycotina</taxon>
        <taxon>Agaricomycetes</taxon>
        <taxon>Auriculariales</taxon>
        <taxon>Auriculariaceae</taxon>
        <taxon>Auricularia</taxon>
    </lineage>
</organism>
<keyword evidence="3" id="KW-1185">Reference proteome</keyword>
<proteinExistence type="predicted"/>
<accession>J0WJB3</accession>
<dbReference type="KEGG" id="adl:AURDEDRAFT_178550"/>